<feature type="repeat" description="PPR" evidence="3">
    <location>
        <begin position="422"/>
        <end position="456"/>
    </location>
</feature>
<dbReference type="PANTHER" id="PTHR46128">
    <property type="entry name" value="MITOCHONDRIAL GROUP I INTRON SPLICING FACTOR CCM1"/>
    <property type="match status" value="1"/>
</dbReference>
<dbReference type="AlphaFoldDB" id="A0AAQ3QL41"/>
<feature type="repeat" description="PPR" evidence="3">
    <location>
        <begin position="212"/>
        <end position="246"/>
    </location>
</feature>
<dbReference type="EMBL" id="CP136896">
    <property type="protein sequence ID" value="WOL13573.1"/>
    <property type="molecule type" value="Genomic_DNA"/>
</dbReference>
<sequence length="804" mass="90015">MRWVAAANRAPSLLRRMGASSTLFSTSASVAPEANFAALSPTDDRDLDVCERVLTVLHTVPSFEPHLDFISPVLTAHIVDEVLADPLPAHIAFRFFCWASRQRHLRSWASHNRVISILRSPGGFDSAWRALEDLRQQGVTVPPAAFTALASAYSASGMAEKAVEAFGCMSEFGSQPNTFAFNTMLQIFVDKDVILLALAVYNQMIKLDCRPNRSTFCILMVGLCNARMSEDALALFDEMLQRGISPNTMIYTVSLSSLCKANRLHDAISLLESMKQNNKKPDSVTYHALLSGFCKSGKIDEAFEHLRGFEEDGLVLGLTGYSCLIDGLFKAGRFEEACQYYKEMLEKNVVPDCKLYTIMIKGFAESGKVEEAFSFLSDMSRRGLVPDTFCYNTLIKGLCNIGLLDRARSLILEISQNDSFLDSTTYTIMICGLCNEGLVNEAQKIFEEMEKHGCVPTVMTFNSLINGLCKSGRLEEANHLFCKMEMGNNPFLYLRLSQGANRIRDINSLRQLVEEKCVSGHVLQAYKLLRNIIDSGAVPDIVTCNILINGLCKAGNIDGAIKFFKEVHIKGYTPDAVTYGTLIDGLMKFHRDEEASMVLKHMLRSGCTASLSIYSIQMRTLCRKKKVPQAMALWLNYLSQVCKLPEEADALSVMQKQLYEGNLEEAIRGLVQMDQKRGVAGPFPYTLWLIGFCQVKKIDEAFKIFSILMESNIDATLPSCALLINYLCRDRKLELALDVMLYALDKGFIFMQPVGNRLIRKLCMHDKKDVAQELVRRMHLSGYHIDSYLRTTTKILLYNSTVIS</sequence>
<proteinExistence type="inferred from homology"/>
<organism evidence="4 5">
    <name type="scientific">Canna indica</name>
    <name type="common">Indian-shot</name>
    <dbReference type="NCBI Taxonomy" id="4628"/>
    <lineage>
        <taxon>Eukaryota</taxon>
        <taxon>Viridiplantae</taxon>
        <taxon>Streptophyta</taxon>
        <taxon>Embryophyta</taxon>
        <taxon>Tracheophyta</taxon>
        <taxon>Spermatophyta</taxon>
        <taxon>Magnoliopsida</taxon>
        <taxon>Liliopsida</taxon>
        <taxon>Zingiberales</taxon>
        <taxon>Cannaceae</taxon>
        <taxon>Canna</taxon>
    </lineage>
</organism>
<dbReference type="Pfam" id="PF01535">
    <property type="entry name" value="PPR"/>
    <property type="match status" value="3"/>
</dbReference>
<dbReference type="InterPro" id="IPR002885">
    <property type="entry name" value="PPR_rpt"/>
</dbReference>
<feature type="repeat" description="PPR" evidence="3">
    <location>
        <begin position="457"/>
        <end position="491"/>
    </location>
</feature>
<dbReference type="SUPFAM" id="SSF81901">
    <property type="entry name" value="HCP-like"/>
    <property type="match status" value="1"/>
</dbReference>
<gene>
    <name evidence="4" type="ORF">Cni_G22343</name>
</gene>
<dbReference type="PROSITE" id="PS51375">
    <property type="entry name" value="PPR"/>
    <property type="match status" value="12"/>
</dbReference>
<feature type="repeat" description="PPR" evidence="3">
    <location>
        <begin position="575"/>
        <end position="609"/>
    </location>
</feature>
<evidence type="ECO:0000256" key="3">
    <source>
        <dbReference type="PROSITE-ProRule" id="PRU00708"/>
    </source>
</evidence>
<feature type="repeat" description="PPR" evidence="3">
    <location>
        <begin position="387"/>
        <end position="421"/>
    </location>
</feature>
<dbReference type="InterPro" id="IPR050872">
    <property type="entry name" value="PPR_P_subfamily"/>
</dbReference>
<feature type="repeat" description="PPR" evidence="3">
    <location>
        <begin position="247"/>
        <end position="281"/>
    </location>
</feature>
<feature type="repeat" description="PPR" evidence="3">
    <location>
        <begin position="540"/>
        <end position="574"/>
    </location>
</feature>
<feature type="repeat" description="PPR" evidence="3">
    <location>
        <begin position="317"/>
        <end position="351"/>
    </location>
</feature>
<feature type="repeat" description="PPR" evidence="3">
    <location>
        <begin position="177"/>
        <end position="211"/>
    </location>
</feature>
<dbReference type="Proteomes" id="UP001327560">
    <property type="component" value="Chromosome 7"/>
</dbReference>
<accession>A0AAQ3QL41</accession>
<evidence type="ECO:0000256" key="2">
    <source>
        <dbReference type="ARBA" id="ARBA00022737"/>
    </source>
</evidence>
<keyword evidence="2" id="KW-0677">Repeat</keyword>
<dbReference type="InterPro" id="IPR011990">
    <property type="entry name" value="TPR-like_helical_dom_sf"/>
</dbReference>
<dbReference type="NCBIfam" id="TIGR00756">
    <property type="entry name" value="PPR"/>
    <property type="match status" value="11"/>
</dbReference>
<comment type="similarity">
    <text evidence="1">Belongs to the PPR family. P subfamily.</text>
</comment>
<protein>
    <recommendedName>
        <fullName evidence="6">Pentatricopeptide repeat-containing protein</fullName>
    </recommendedName>
</protein>
<dbReference type="Gene3D" id="1.25.40.10">
    <property type="entry name" value="Tetratricopeptide repeat domain"/>
    <property type="match status" value="6"/>
</dbReference>
<feature type="repeat" description="PPR" evidence="3">
    <location>
        <begin position="282"/>
        <end position="316"/>
    </location>
</feature>
<evidence type="ECO:0000313" key="4">
    <source>
        <dbReference type="EMBL" id="WOL13573.1"/>
    </source>
</evidence>
<evidence type="ECO:0008006" key="6">
    <source>
        <dbReference type="Google" id="ProtNLM"/>
    </source>
</evidence>
<evidence type="ECO:0000313" key="5">
    <source>
        <dbReference type="Proteomes" id="UP001327560"/>
    </source>
</evidence>
<dbReference type="Pfam" id="PF13041">
    <property type="entry name" value="PPR_2"/>
    <property type="match status" value="5"/>
</dbReference>
<keyword evidence="5" id="KW-1185">Reference proteome</keyword>
<reference evidence="4 5" key="1">
    <citation type="submission" date="2023-10" db="EMBL/GenBank/DDBJ databases">
        <title>Chromosome-scale genome assembly provides insights into flower coloration mechanisms of Canna indica.</title>
        <authorList>
            <person name="Li C."/>
        </authorList>
    </citation>
    <scope>NUCLEOTIDE SEQUENCE [LARGE SCALE GENOMIC DNA]</scope>
    <source>
        <tissue evidence="4">Flower</tissue>
    </source>
</reference>
<name>A0AAQ3QL41_9LILI</name>
<feature type="repeat" description="PPR" evidence="3">
    <location>
        <begin position="352"/>
        <end position="386"/>
    </location>
</feature>
<feature type="repeat" description="PPR" evidence="3">
    <location>
        <begin position="142"/>
        <end position="176"/>
    </location>
</feature>
<dbReference type="PANTHER" id="PTHR46128:SF211">
    <property type="entry name" value="PENTACOTRIPEPTIDE-REPEAT REGION OF PRORP DOMAIN-CONTAINING PROTEIN"/>
    <property type="match status" value="1"/>
</dbReference>
<evidence type="ECO:0000256" key="1">
    <source>
        <dbReference type="ARBA" id="ARBA00007626"/>
    </source>
</evidence>